<keyword evidence="1" id="KW-0614">Plasmid</keyword>
<reference evidence="1" key="1">
    <citation type="submission" date="2005-05" db="EMBL/GenBank/DDBJ databases">
        <title>Complete sequence of the Ti plasmid pTiBo542 from the supervirulent Agrobacterium tumefaciens strain Bo542.</title>
        <authorList>
            <person name="Oger P.M."/>
            <person name="Farrand S.K."/>
            <person name="Olsen G.J."/>
            <person name="Reich C."/>
        </authorList>
    </citation>
    <scope>NUCLEOTIDE SEQUENCE</scope>
    <source>
        <strain evidence="1">Bo542</strain>
        <plasmid evidence="1">pTiBo542</plasmid>
    </source>
</reference>
<dbReference type="EMBL" id="DQ058764">
    <property type="protein sequence ID" value="AAZ50575.1"/>
    <property type="molecule type" value="Genomic_DNA"/>
</dbReference>
<gene>
    <name evidence="1" type="ORF">pTiBo192</name>
</gene>
<name>A5WYA7_AGRTU</name>
<geneLocation type="plasmid" evidence="1">
    <name>pTiBo542</name>
</geneLocation>
<protein>
    <submittedName>
        <fullName evidence="1">Orf_Bo192</fullName>
    </submittedName>
</protein>
<organism evidence="1">
    <name type="scientific">Agrobacterium tumefaciens</name>
    <dbReference type="NCBI Taxonomy" id="358"/>
    <lineage>
        <taxon>Bacteria</taxon>
        <taxon>Pseudomonadati</taxon>
        <taxon>Pseudomonadota</taxon>
        <taxon>Alphaproteobacteria</taxon>
        <taxon>Hyphomicrobiales</taxon>
        <taxon>Rhizobiaceae</taxon>
        <taxon>Rhizobium/Agrobacterium group</taxon>
        <taxon>Agrobacterium</taxon>
        <taxon>Agrobacterium tumefaciens complex</taxon>
    </lineage>
</organism>
<dbReference type="AlphaFoldDB" id="A5WYA7"/>
<sequence length="107" mass="11750">MGPRFCLHSVSCAPTKPAPHSPPLAVASRSLTRASCARRPVDVIKKETINMTTLDQINELRAELRSCYFTKTERAMAEAELATLVAKAQAENEQFASDIALYLADLE</sequence>
<accession>A5WYA7</accession>
<evidence type="ECO:0000313" key="1">
    <source>
        <dbReference type="EMBL" id="AAZ50575.1"/>
    </source>
</evidence>
<proteinExistence type="predicted"/>